<dbReference type="AlphaFoldDB" id="A0A7G9B6E6"/>
<name>A0A7G9B6E6_9FIRM</name>
<dbReference type="Proteomes" id="UP000515960">
    <property type="component" value="Chromosome"/>
</dbReference>
<dbReference type="Gene3D" id="3.50.50.60">
    <property type="entry name" value="FAD/NAD(P)-binding domain"/>
    <property type="match status" value="1"/>
</dbReference>
<evidence type="ECO:0000313" key="3">
    <source>
        <dbReference type="Proteomes" id="UP000515960"/>
    </source>
</evidence>
<sequence length="354" mass="39179">METFDIVVVGGGPAGATFARIASGGGRSVLLLDGNLRGKPCGGLLAPDAQKALARFDLTLPKDILVDPQIFAVRTIDLKTARQRYYQRMYINLNRDKFDRWLLSLADSAVQVRRGRCTALDRTGGGVAVTYRTDAGERRTVLGKVVVGADGANSIVRRSFFPPLHTRSYVAIQQWFPLQEERCKAFYSCIFDPDTSDCCSWSIHKDDYMIFGGAFAPHGCRESFERQKEKLAPFGFRLSQPVKTEACMVLRPTGLRSFCCGGSGVYLIGEAAGLISPSSLEGISSAIVSAVALRQSLETSDPGREYLRRTRRLRWKLTLKNLKCPFMYQPLLRNLVLASGLSSIRLYDGERDSL</sequence>
<dbReference type="NCBIfam" id="NF008519">
    <property type="entry name" value="PRK11445.1"/>
    <property type="match status" value="1"/>
</dbReference>
<protein>
    <submittedName>
        <fullName evidence="2">FAD-binding protein</fullName>
    </submittedName>
</protein>
<dbReference type="PRINTS" id="PR00420">
    <property type="entry name" value="RNGMNOXGNASE"/>
</dbReference>
<accession>A0A7G9B6E6</accession>
<proteinExistence type="predicted"/>
<dbReference type="InterPro" id="IPR002938">
    <property type="entry name" value="FAD-bd"/>
</dbReference>
<evidence type="ECO:0000313" key="2">
    <source>
        <dbReference type="EMBL" id="QNL45127.1"/>
    </source>
</evidence>
<dbReference type="EMBL" id="CP060490">
    <property type="protein sequence ID" value="QNL45127.1"/>
    <property type="molecule type" value="Genomic_DNA"/>
</dbReference>
<dbReference type="PANTHER" id="PTHR42685:SF22">
    <property type="entry name" value="CONDITIONED MEDIUM FACTOR RECEPTOR 1"/>
    <property type="match status" value="1"/>
</dbReference>
<dbReference type="GO" id="GO:0071949">
    <property type="term" value="F:FAD binding"/>
    <property type="evidence" value="ECO:0007669"/>
    <property type="project" value="InterPro"/>
</dbReference>
<dbReference type="InterPro" id="IPR036188">
    <property type="entry name" value="FAD/NAD-bd_sf"/>
</dbReference>
<dbReference type="Pfam" id="PF01494">
    <property type="entry name" value="FAD_binding_3"/>
    <property type="match status" value="1"/>
</dbReference>
<dbReference type="KEGG" id="ohi:H8790_03590"/>
<keyword evidence="3" id="KW-1185">Reference proteome</keyword>
<gene>
    <name evidence="2" type="ORF">H8790_03590</name>
</gene>
<feature type="domain" description="FAD-binding" evidence="1">
    <location>
        <begin position="91"/>
        <end position="293"/>
    </location>
</feature>
<organism evidence="2 3">
    <name type="scientific">Oscillibacter hominis</name>
    <dbReference type="NCBI Taxonomy" id="2763056"/>
    <lineage>
        <taxon>Bacteria</taxon>
        <taxon>Bacillati</taxon>
        <taxon>Bacillota</taxon>
        <taxon>Clostridia</taxon>
        <taxon>Eubacteriales</taxon>
        <taxon>Oscillospiraceae</taxon>
        <taxon>Oscillibacter</taxon>
    </lineage>
</organism>
<dbReference type="RefSeq" id="WP_187333601.1">
    <property type="nucleotide sequence ID" value="NZ_CP060490.1"/>
</dbReference>
<reference evidence="2 3" key="1">
    <citation type="submission" date="2020-08" db="EMBL/GenBank/DDBJ databases">
        <authorList>
            <person name="Liu C."/>
            <person name="Sun Q."/>
        </authorList>
    </citation>
    <scope>NUCLEOTIDE SEQUENCE [LARGE SCALE GENOMIC DNA]</scope>
    <source>
        <strain evidence="2 3">NSJ-62</strain>
    </source>
</reference>
<dbReference type="SUPFAM" id="SSF51905">
    <property type="entry name" value="FAD/NAD(P)-binding domain"/>
    <property type="match status" value="1"/>
</dbReference>
<evidence type="ECO:0000259" key="1">
    <source>
        <dbReference type="Pfam" id="PF01494"/>
    </source>
</evidence>
<dbReference type="InterPro" id="IPR050407">
    <property type="entry name" value="Geranylgeranyl_reductase"/>
</dbReference>
<dbReference type="PANTHER" id="PTHR42685">
    <property type="entry name" value="GERANYLGERANYL DIPHOSPHATE REDUCTASE"/>
    <property type="match status" value="1"/>
</dbReference>